<comment type="caution">
    <text evidence="1">The sequence shown here is derived from an EMBL/GenBank/DDBJ whole genome shotgun (WGS) entry which is preliminary data.</text>
</comment>
<gene>
    <name evidence="1" type="ORF">PGIGA_G00216540</name>
</gene>
<organism evidence="1 2">
    <name type="scientific">Pangasianodon gigas</name>
    <name type="common">Mekong giant catfish</name>
    <name type="synonym">Pangasius gigas</name>
    <dbReference type="NCBI Taxonomy" id="30993"/>
    <lineage>
        <taxon>Eukaryota</taxon>
        <taxon>Metazoa</taxon>
        <taxon>Chordata</taxon>
        <taxon>Craniata</taxon>
        <taxon>Vertebrata</taxon>
        <taxon>Euteleostomi</taxon>
        <taxon>Actinopterygii</taxon>
        <taxon>Neopterygii</taxon>
        <taxon>Teleostei</taxon>
        <taxon>Ostariophysi</taxon>
        <taxon>Siluriformes</taxon>
        <taxon>Pangasiidae</taxon>
        <taxon>Pangasianodon</taxon>
    </lineage>
</organism>
<protein>
    <submittedName>
        <fullName evidence="1">Uncharacterized protein</fullName>
    </submittedName>
</protein>
<name>A0ACC5WIL2_PANGG</name>
<accession>A0ACC5WIL2</accession>
<reference evidence="1 2" key="1">
    <citation type="journal article" date="2022" name="bioRxiv">
        <title>An ancient truncated duplication of the anti-Mullerian hormone receptor type 2 gene is a potential conserved master sex determinant in the Pangasiidae catfish family.</title>
        <authorList>
            <person name="Wen M."/>
            <person name="Pan Q."/>
            <person name="Jouanno E."/>
            <person name="Montfort J."/>
            <person name="Zahm M."/>
            <person name="Cabau C."/>
            <person name="Klopp C."/>
            <person name="Iampietro C."/>
            <person name="Roques C."/>
            <person name="Bouchez O."/>
            <person name="Castinel A."/>
            <person name="Donnadieu C."/>
            <person name="Parrinello H."/>
            <person name="Poncet C."/>
            <person name="Belmonte E."/>
            <person name="Gautier V."/>
            <person name="Avarre J.-C."/>
            <person name="Dugue R."/>
            <person name="Gustiano R."/>
            <person name="Ha T.T.T."/>
            <person name="Campet M."/>
            <person name="Sriphairoj K."/>
            <person name="Ribolli J."/>
            <person name="de Almeida F.L."/>
            <person name="Desvignes T."/>
            <person name="Postlethwait J.H."/>
            <person name="Bucao C.F."/>
            <person name="Robinson-Rechavi M."/>
            <person name="Bobe J."/>
            <person name="Herpin A."/>
            <person name="Guiguen Y."/>
        </authorList>
    </citation>
    <scope>NUCLEOTIDE SEQUENCE [LARGE SCALE GENOMIC DNA]</scope>
    <source>
        <strain evidence="1">YG-Dec2019</strain>
    </source>
</reference>
<dbReference type="EMBL" id="CM040458">
    <property type="protein sequence ID" value="MCI4378490.1"/>
    <property type="molecule type" value="Genomic_DNA"/>
</dbReference>
<keyword evidence="2" id="KW-1185">Reference proteome</keyword>
<evidence type="ECO:0000313" key="2">
    <source>
        <dbReference type="Proteomes" id="UP000829447"/>
    </source>
</evidence>
<proteinExistence type="predicted"/>
<evidence type="ECO:0000313" key="1">
    <source>
        <dbReference type="EMBL" id="MCI4378490.1"/>
    </source>
</evidence>
<sequence>MAVKVQSTKRANPNELKEIFLKHASVVGKDGEHYMTPKDFVQNYLGLHTQPNHNPKTVQLIAGVADTTKDGLISFQEFLAFESVLCVPDALFLVAFQLFDKTGTGDISFENVRDIFSQTTVHHHIPFKWDCEFIHLHFGQDLKKHLSYLEFTQFLQELQLEHARQAFALKDKGKSGMISALDFSDIMSTIRHHMLTPFVEENLVSVVGGGTTHMVSFSFFNAFNSLLNNMEIIRKIYSMLAGTRKDTLITKEEFVNAANKFGQITPLEVDILYQLSGLHTHSGWLNLADIERIAPLEEGALPYHLAEVQRQHTDISRPVWLQAAESAYRFTLGSIAGATGATAVYPIDLVKTRMQNQRSTGSFVGELMYKNSFDCAKKVLRYEGFFGFYRGLLPQLIGVAPEKAIKLTVNDFVRDKFTDKDDTIPLAAEVLAGGCAGGSQVIFTNPLEIVKIRLQVAGEITTGPRVSALTVMRDLGFFGLYKGAKACFLRDIPFSAIYFPVYAHTKTELADDEGRLGAAQLLLAGAIAGIPAASLVTPADVIKTRLQVAARAGQTTYSGVIDCFRKILREEGFRAFWKGAGARVCRSSPQFGVTLVTYELLQRWFYIDFGGHRPTGSEPTPKSRISELPPLSADHIGGYRLAAATFAGVESKFGLHLPKFKSSDTVTEHPAVAS</sequence>
<dbReference type="Proteomes" id="UP000829447">
    <property type="component" value="Linkage Group LG5"/>
</dbReference>